<dbReference type="PANTHER" id="PTHR43739:SF5">
    <property type="entry name" value="EXO-ALPHA-SIALIDASE"/>
    <property type="match status" value="1"/>
</dbReference>
<sequence length="958" mass="108044">MCLKRKLTVAILSLFIAFELYSQALEYRNIGPSRGGRVTTVRGVDSQPNVFYMGATGGGLWKSENYGISWENISDGYFSSPSIGAIAVYQKDPNIIYVGTGSDAIRSNVIVGKGIYKSDDAGKTWEFAGLKEAGQIGALEIHPDNPEVAYAAVVGQPFRKSKERGVYKTIDGGESWEQILYHADSVGAVDLELAPDNPNIIYAAMWRAERKPWTIISGGATDGIFKSSDGGQTWKRLSKGLPTALFGKADLAVSKDNPARVWAQIQASEGQEGIYKSDDYGNTWEKIEMPENVHKSVMYRPFYFTNIDANPQNADNIWVGTKRTWTTYDGGGNWQEMVPPHADHHDLWINPIDTLVIICGNDGGAGISRDGGMNWTHQFNQPTAELYTCDVDDQYPYYLYSGQQDNSTIRVPSRTSGLNVLNSHDEHGLEKMMFWERVGGCETGPVVPKPGDPNIVYANCKGQFSVYNHTSGREQVYYVGAESLYGNHPGDITYRFQRVTPIEVSPHDPDVVYYGSQYLHKTSNGGVNWETISPDLTAYEPQYRMRSGEPIDEDISGEEYYSVLYAIQESPIQPGVIWTGANDGLIHLTKDGGKTWTNVTPEMPEGGRVSNIEASPHHAGKAYVAIYRDYLGDDSPYFYKTYDFGMTWIKITEGIPQDHPSRVLREDPDREGLLYAGTEFGIFVSFDDGSSWKSLQKNLPIVPITDINVFRKDLAISTLGRSFWVLDDISPLHSYDDQAMDSFKVFKPRNVNMDKQFIYFVLPDNPSDTIVNFEFKRGAEIIHNKEESLSKLPADDWGLRKTEWDLRHYLKNGEKDFRGPLVAPGTYEVTVTYGGKEQRHSFDFELNPDIKNAGVILTDLQEQEALALKVAKLYLAVDREIQSIEEQLKKVKVQKKKEQLQSKLAQLKKGPRRYDKPKLIDHIDYLYDMVTETQQKLGKDASLRYEHLHEKFKEYKNR</sequence>
<dbReference type="EMBL" id="JAUJEA010000010">
    <property type="protein sequence ID" value="MDN5204286.1"/>
    <property type="molecule type" value="Genomic_DNA"/>
</dbReference>
<protein>
    <recommendedName>
        <fullName evidence="3">Sortilin N-terminal domain-containing protein</fullName>
    </recommendedName>
</protein>
<dbReference type="SUPFAM" id="SSF50939">
    <property type="entry name" value="Sialidases"/>
    <property type="match status" value="1"/>
</dbReference>
<dbReference type="InterPro" id="IPR031778">
    <property type="entry name" value="Sortilin_N"/>
</dbReference>
<gene>
    <name evidence="4" type="ORF">QQ008_23035</name>
</gene>
<dbReference type="InterPro" id="IPR036278">
    <property type="entry name" value="Sialidase_sf"/>
</dbReference>
<evidence type="ECO:0000256" key="2">
    <source>
        <dbReference type="SAM" id="Coils"/>
    </source>
</evidence>
<dbReference type="SUPFAM" id="SSF110296">
    <property type="entry name" value="Oligoxyloglucan reducing end-specific cellobiohydrolase"/>
    <property type="match status" value="2"/>
</dbReference>
<dbReference type="Gene3D" id="2.130.10.10">
    <property type="entry name" value="YVTN repeat-like/Quinoprotein amine dehydrogenase"/>
    <property type="match status" value="3"/>
</dbReference>
<dbReference type="InterPro" id="IPR015943">
    <property type="entry name" value="WD40/YVTN_repeat-like_dom_sf"/>
</dbReference>
<name>A0ABT8KU39_9BACT</name>
<dbReference type="InterPro" id="IPR052025">
    <property type="entry name" value="Xyloglucanase_GH74"/>
</dbReference>
<keyword evidence="2" id="KW-0175">Coiled coil</keyword>
<keyword evidence="5" id="KW-1185">Reference proteome</keyword>
<feature type="coiled-coil region" evidence="2">
    <location>
        <begin position="874"/>
        <end position="910"/>
    </location>
</feature>
<reference evidence="4" key="1">
    <citation type="submission" date="2023-06" db="EMBL/GenBank/DDBJ databases">
        <title>Genomic of Parafulvivirga corallium.</title>
        <authorList>
            <person name="Wang G."/>
        </authorList>
    </citation>
    <scope>NUCLEOTIDE SEQUENCE</scope>
    <source>
        <strain evidence="4">BMA10</strain>
    </source>
</reference>
<dbReference type="RefSeq" id="WP_346754311.1">
    <property type="nucleotide sequence ID" value="NZ_JAUJEA010000010.1"/>
</dbReference>
<dbReference type="Proteomes" id="UP001172082">
    <property type="component" value="Unassembled WGS sequence"/>
</dbReference>
<evidence type="ECO:0000313" key="5">
    <source>
        <dbReference type="Proteomes" id="UP001172082"/>
    </source>
</evidence>
<comment type="caution">
    <text evidence="4">The sequence shown here is derived from an EMBL/GenBank/DDBJ whole genome shotgun (WGS) entry which is preliminary data.</text>
</comment>
<evidence type="ECO:0000313" key="4">
    <source>
        <dbReference type="EMBL" id="MDN5204286.1"/>
    </source>
</evidence>
<organism evidence="4 5">
    <name type="scientific">Splendidivirga corallicola</name>
    <dbReference type="NCBI Taxonomy" id="3051826"/>
    <lineage>
        <taxon>Bacteria</taxon>
        <taxon>Pseudomonadati</taxon>
        <taxon>Bacteroidota</taxon>
        <taxon>Cytophagia</taxon>
        <taxon>Cytophagales</taxon>
        <taxon>Splendidivirgaceae</taxon>
        <taxon>Splendidivirga</taxon>
    </lineage>
</organism>
<proteinExistence type="predicted"/>
<evidence type="ECO:0000259" key="3">
    <source>
        <dbReference type="Pfam" id="PF15902"/>
    </source>
</evidence>
<keyword evidence="1" id="KW-0677">Repeat</keyword>
<evidence type="ECO:0000256" key="1">
    <source>
        <dbReference type="ARBA" id="ARBA00022737"/>
    </source>
</evidence>
<dbReference type="CDD" id="cd15482">
    <property type="entry name" value="Sialidase_non-viral"/>
    <property type="match status" value="3"/>
</dbReference>
<accession>A0ABT8KU39</accession>
<dbReference type="PANTHER" id="PTHR43739">
    <property type="entry name" value="XYLOGLUCANASE (EUROFUNG)"/>
    <property type="match status" value="1"/>
</dbReference>
<feature type="domain" description="Sortilin N-terminal" evidence="3">
    <location>
        <begin position="60"/>
        <end position="185"/>
    </location>
</feature>
<dbReference type="Pfam" id="PF15902">
    <property type="entry name" value="Sortilin-Vps10"/>
    <property type="match status" value="1"/>
</dbReference>